<dbReference type="Proteomes" id="UP001341840">
    <property type="component" value="Unassembled WGS sequence"/>
</dbReference>
<keyword evidence="2" id="KW-1185">Reference proteome</keyword>
<comment type="caution">
    <text evidence="1">The sequence shown here is derived from an EMBL/GenBank/DDBJ whole genome shotgun (WGS) entry which is preliminary data.</text>
</comment>
<reference evidence="1 2" key="1">
    <citation type="journal article" date="2023" name="Plants (Basel)">
        <title>Bridging the Gap: Combining Genomics and Transcriptomics Approaches to Understand Stylosanthes scabra, an Orphan Legume from the Brazilian Caatinga.</title>
        <authorList>
            <person name="Ferreira-Neto J.R.C."/>
            <person name="da Silva M.D."/>
            <person name="Binneck E."/>
            <person name="de Melo N.F."/>
            <person name="da Silva R.H."/>
            <person name="de Melo A.L.T.M."/>
            <person name="Pandolfi V."/>
            <person name="Bustamante F.O."/>
            <person name="Brasileiro-Vidal A.C."/>
            <person name="Benko-Iseppon A.M."/>
        </authorList>
    </citation>
    <scope>NUCLEOTIDE SEQUENCE [LARGE SCALE GENOMIC DNA]</scope>
    <source>
        <tissue evidence="1">Leaves</tissue>
    </source>
</reference>
<dbReference type="EMBL" id="JASCZI010242515">
    <property type="protein sequence ID" value="MED6211310.1"/>
    <property type="molecule type" value="Genomic_DNA"/>
</dbReference>
<sequence>MVVVAGLHGAFAAVGHQNRSRWWSQPPLLSPEPAEPWSLHEEEKWKLHFSQAMTTTPLTAGNGAIITRICLRLMPPLFVDFGVAAFNSSPTVVPVLVRIQPFVIYSSLCLRCSHSCGVHNASVAMAAMSDIERMKGSVGYGFYEKVFKRTSDFIGKGSFSEGIDSCLGRIDSHDSRLKENVIMGLQRRFFRCPNRFINAQRARDLF</sequence>
<evidence type="ECO:0000313" key="1">
    <source>
        <dbReference type="EMBL" id="MED6211310.1"/>
    </source>
</evidence>
<evidence type="ECO:0000313" key="2">
    <source>
        <dbReference type="Proteomes" id="UP001341840"/>
    </source>
</evidence>
<name>A0ABU6YPM4_9FABA</name>
<organism evidence="1 2">
    <name type="scientific">Stylosanthes scabra</name>
    <dbReference type="NCBI Taxonomy" id="79078"/>
    <lineage>
        <taxon>Eukaryota</taxon>
        <taxon>Viridiplantae</taxon>
        <taxon>Streptophyta</taxon>
        <taxon>Embryophyta</taxon>
        <taxon>Tracheophyta</taxon>
        <taxon>Spermatophyta</taxon>
        <taxon>Magnoliopsida</taxon>
        <taxon>eudicotyledons</taxon>
        <taxon>Gunneridae</taxon>
        <taxon>Pentapetalae</taxon>
        <taxon>rosids</taxon>
        <taxon>fabids</taxon>
        <taxon>Fabales</taxon>
        <taxon>Fabaceae</taxon>
        <taxon>Papilionoideae</taxon>
        <taxon>50 kb inversion clade</taxon>
        <taxon>dalbergioids sensu lato</taxon>
        <taxon>Dalbergieae</taxon>
        <taxon>Pterocarpus clade</taxon>
        <taxon>Stylosanthes</taxon>
    </lineage>
</organism>
<accession>A0ABU6YPM4</accession>
<gene>
    <name evidence="1" type="ORF">PIB30_072500</name>
</gene>
<protein>
    <submittedName>
        <fullName evidence="1">Uncharacterized protein</fullName>
    </submittedName>
</protein>
<proteinExistence type="predicted"/>